<feature type="compositionally biased region" description="Basic and acidic residues" evidence="2">
    <location>
        <begin position="1"/>
        <end position="10"/>
    </location>
</feature>
<comment type="caution">
    <text evidence="4">The sequence shown here is derived from an EMBL/GenBank/DDBJ whole genome shotgun (WGS) entry which is preliminary data.</text>
</comment>
<organism evidence="4 5">
    <name type="scientific">Ancylobacter amanitiformis</name>
    <dbReference type="NCBI Taxonomy" id="217069"/>
    <lineage>
        <taxon>Bacteria</taxon>
        <taxon>Pseudomonadati</taxon>
        <taxon>Pseudomonadota</taxon>
        <taxon>Alphaproteobacteria</taxon>
        <taxon>Hyphomicrobiales</taxon>
        <taxon>Xanthobacteraceae</taxon>
        <taxon>Ancylobacter</taxon>
    </lineage>
</organism>
<name>A0ABU0LT37_9HYPH</name>
<dbReference type="EMBL" id="JAUSVR010000008">
    <property type="protein sequence ID" value="MDQ0511839.1"/>
    <property type="molecule type" value="Genomic_DNA"/>
</dbReference>
<accession>A0ABU0LT37</accession>
<keyword evidence="5" id="KW-1185">Reference proteome</keyword>
<protein>
    <submittedName>
        <fullName evidence="4">Flavin reductase (DIM6/NTAB) family NADH-FMN oxidoreductase RutF</fullName>
    </submittedName>
</protein>
<evidence type="ECO:0000256" key="1">
    <source>
        <dbReference type="ARBA" id="ARBA00023002"/>
    </source>
</evidence>
<dbReference type="SMART" id="SM00903">
    <property type="entry name" value="Flavin_Reduct"/>
    <property type="match status" value="1"/>
</dbReference>
<gene>
    <name evidence="4" type="ORF">QOZ99_002738</name>
</gene>
<evidence type="ECO:0000256" key="2">
    <source>
        <dbReference type="SAM" id="MobiDB-lite"/>
    </source>
</evidence>
<dbReference type="Pfam" id="PF01613">
    <property type="entry name" value="Flavin_Reduct"/>
    <property type="match status" value="1"/>
</dbReference>
<dbReference type="InterPro" id="IPR050268">
    <property type="entry name" value="NADH-dep_flavin_reductase"/>
</dbReference>
<dbReference type="InterPro" id="IPR002563">
    <property type="entry name" value="Flavin_Rdtase-like_dom"/>
</dbReference>
<dbReference type="Gene3D" id="2.30.110.10">
    <property type="entry name" value="Electron Transport, Fmn-binding Protein, Chain A"/>
    <property type="match status" value="1"/>
</dbReference>
<dbReference type="InterPro" id="IPR012349">
    <property type="entry name" value="Split_barrel_FMN-bd"/>
</dbReference>
<feature type="domain" description="Flavin reductase like" evidence="3">
    <location>
        <begin position="35"/>
        <end position="182"/>
    </location>
</feature>
<evidence type="ECO:0000259" key="3">
    <source>
        <dbReference type="SMART" id="SM00903"/>
    </source>
</evidence>
<dbReference type="RefSeq" id="WP_306890528.1">
    <property type="nucleotide sequence ID" value="NZ_JAUSVR010000008.1"/>
</dbReference>
<feature type="region of interest" description="Disordered" evidence="2">
    <location>
        <begin position="1"/>
        <end position="21"/>
    </location>
</feature>
<evidence type="ECO:0000313" key="5">
    <source>
        <dbReference type="Proteomes" id="UP001235094"/>
    </source>
</evidence>
<keyword evidence="1" id="KW-0560">Oxidoreductase</keyword>
<proteinExistence type="predicted"/>
<dbReference type="Proteomes" id="UP001235094">
    <property type="component" value="Unassembled WGS sequence"/>
</dbReference>
<dbReference type="PANTHER" id="PTHR30466:SF1">
    <property type="entry name" value="FMN REDUCTASE (NADH) RUTF"/>
    <property type="match status" value="1"/>
</dbReference>
<reference evidence="4 5" key="1">
    <citation type="submission" date="2023-07" db="EMBL/GenBank/DDBJ databases">
        <title>Genomic Encyclopedia of Type Strains, Phase IV (KMG-IV): sequencing the most valuable type-strain genomes for metagenomic binning, comparative biology and taxonomic classification.</title>
        <authorList>
            <person name="Goeker M."/>
        </authorList>
    </citation>
    <scope>NUCLEOTIDE SEQUENCE [LARGE SCALE GENOMIC DNA]</scope>
    <source>
        <strain evidence="4 5">DSM 15561</strain>
    </source>
</reference>
<dbReference type="SUPFAM" id="SSF50475">
    <property type="entry name" value="FMN-binding split barrel"/>
    <property type="match status" value="1"/>
</dbReference>
<evidence type="ECO:0000313" key="4">
    <source>
        <dbReference type="EMBL" id="MDQ0511839.1"/>
    </source>
</evidence>
<dbReference type="PANTHER" id="PTHR30466">
    <property type="entry name" value="FLAVIN REDUCTASE"/>
    <property type="match status" value="1"/>
</dbReference>
<sequence>MTLRAPRDHAAGGTMAPAHSHHADPALTEAFRHAMGRLAGAVSVITAGHGPEARGLTATAVCSVSMAPPTLLVCVNRQGDAHRAIAEAGAFCVNVLAEHDRPIADRFAGRHGHAGASKFADDDWLSLATGAPALGDALVSIDCSVAECVDAYTHTVFFGTVRAVRLGTEAPPLVHFDRAYRTLA</sequence>